<dbReference type="PANTHER" id="PTHR45784:SF8">
    <property type="entry name" value="C-TYPE MANNOSE RECEPTOR 2-RELATED"/>
    <property type="match status" value="1"/>
</dbReference>
<proteinExistence type="predicted"/>
<accession>A0AAD5AIY1</accession>
<evidence type="ECO:0000259" key="1">
    <source>
        <dbReference type="PROSITE" id="PS50041"/>
    </source>
</evidence>
<feature type="domain" description="C-type lectin" evidence="1">
    <location>
        <begin position="120"/>
        <end position="244"/>
    </location>
</feature>
<dbReference type="InterPro" id="IPR016186">
    <property type="entry name" value="C-type_lectin-like/link_sf"/>
</dbReference>
<dbReference type="SMART" id="SM00034">
    <property type="entry name" value="CLECT"/>
    <property type="match status" value="3"/>
</dbReference>
<evidence type="ECO:0000313" key="2">
    <source>
        <dbReference type="EMBL" id="KAI5617151.1"/>
    </source>
</evidence>
<keyword evidence="3" id="KW-1185">Reference proteome</keyword>
<dbReference type="CDD" id="cd00037">
    <property type="entry name" value="CLECT"/>
    <property type="match status" value="1"/>
</dbReference>
<organism evidence="2 3">
    <name type="scientific">Silurus asotus</name>
    <name type="common">Amur catfish</name>
    <name type="synonym">Parasilurus asotus</name>
    <dbReference type="NCBI Taxonomy" id="30991"/>
    <lineage>
        <taxon>Eukaryota</taxon>
        <taxon>Metazoa</taxon>
        <taxon>Chordata</taxon>
        <taxon>Craniata</taxon>
        <taxon>Vertebrata</taxon>
        <taxon>Euteleostomi</taxon>
        <taxon>Actinopterygii</taxon>
        <taxon>Neopterygii</taxon>
        <taxon>Teleostei</taxon>
        <taxon>Ostariophysi</taxon>
        <taxon>Siluriformes</taxon>
        <taxon>Siluridae</taxon>
        <taxon>Silurus</taxon>
    </lineage>
</organism>
<dbReference type="InterPro" id="IPR001304">
    <property type="entry name" value="C-type_lectin-like"/>
</dbReference>
<sequence>LYFVALQGLATCDLVRKNFFVDKYLSWTDAQSYCRKYYEDLSTVNTPWDMLKFIKDVPDYLSLESWVGLSKKSSLFTYSQWSDGSDLGFPIWKFGEPNESYNCVTISDMQLADCSCKTNLTFFCYKWVPKLVLVNMLMTWEEALQYCRTQYTDLASMNTTKDIQSAVKISMTSQTQSVWTGLRYMDGSWFWVNQDPLGNMTIKLEFSGWKPGEPKMMNRYLCVYVFKSAFAVQECLISMPFFCYEWAPQIIVVQEMMNWDEALKHCRTHYTDLMSLNTETDLQAAKNVTMINQTPSVWTGLRFMDGMWFWVNKEPLVDLVLVPPCPIRPFQCGALKAGSYIMEGRNCNEKMTFIC</sequence>
<keyword evidence="2" id="KW-0675">Receptor</keyword>
<name>A0AAD5AIY1_SILAS</name>
<dbReference type="Gene3D" id="3.10.100.10">
    <property type="entry name" value="Mannose-Binding Protein A, subunit A"/>
    <property type="match status" value="3"/>
</dbReference>
<dbReference type="EMBL" id="MU551707">
    <property type="protein sequence ID" value="KAI5617151.1"/>
    <property type="molecule type" value="Genomic_DNA"/>
</dbReference>
<dbReference type="Proteomes" id="UP001205998">
    <property type="component" value="Unassembled WGS sequence"/>
</dbReference>
<dbReference type="SUPFAM" id="SSF56436">
    <property type="entry name" value="C-type lectin-like"/>
    <property type="match status" value="3"/>
</dbReference>
<evidence type="ECO:0000313" key="3">
    <source>
        <dbReference type="Proteomes" id="UP001205998"/>
    </source>
</evidence>
<dbReference type="PROSITE" id="PS50041">
    <property type="entry name" value="C_TYPE_LECTIN_2"/>
    <property type="match status" value="3"/>
</dbReference>
<gene>
    <name evidence="2" type="ORF">C0J50_23404</name>
</gene>
<reference evidence="2" key="1">
    <citation type="submission" date="2018-07" db="EMBL/GenBank/DDBJ databases">
        <title>Comparative genomics of catfishes provides insights into carnivory and benthic adaptation.</title>
        <authorList>
            <person name="Zhang Y."/>
            <person name="Wang D."/>
            <person name="Peng Z."/>
            <person name="Zheng S."/>
            <person name="Shao F."/>
            <person name="Tao W."/>
        </authorList>
    </citation>
    <scope>NUCLEOTIDE SEQUENCE</scope>
    <source>
        <strain evidence="2">Chongqing</strain>
    </source>
</reference>
<dbReference type="AlphaFoldDB" id="A0AAD5AIY1"/>
<dbReference type="Pfam" id="PF00059">
    <property type="entry name" value="Lectin_C"/>
    <property type="match status" value="3"/>
</dbReference>
<dbReference type="InterPro" id="IPR016187">
    <property type="entry name" value="CTDL_fold"/>
</dbReference>
<feature type="non-terminal residue" evidence="2">
    <location>
        <position position="1"/>
    </location>
</feature>
<protein>
    <submittedName>
        <fullName evidence="2">C-type mannose receptor 2-like</fullName>
    </submittedName>
</protein>
<dbReference type="PANTHER" id="PTHR45784">
    <property type="entry name" value="C-TYPE LECTIN DOMAIN FAMILY 20 MEMBER A-RELATED"/>
    <property type="match status" value="1"/>
</dbReference>
<feature type="domain" description="C-type lectin" evidence="1">
    <location>
        <begin position="239"/>
        <end position="355"/>
    </location>
</feature>
<feature type="domain" description="C-type lectin" evidence="1">
    <location>
        <begin position="26"/>
        <end position="125"/>
    </location>
</feature>
<comment type="caution">
    <text evidence="2">The sequence shown here is derived from an EMBL/GenBank/DDBJ whole genome shotgun (WGS) entry which is preliminary data.</text>
</comment>
<feature type="non-terminal residue" evidence="2">
    <location>
        <position position="355"/>
    </location>
</feature>